<feature type="domain" description="AMP-binding enzyme C-terminal" evidence="4">
    <location>
        <begin position="448"/>
        <end position="522"/>
    </location>
</feature>
<evidence type="ECO:0000256" key="1">
    <source>
        <dbReference type="ARBA" id="ARBA00006432"/>
    </source>
</evidence>
<keyword evidence="6" id="KW-1185">Reference proteome</keyword>
<gene>
    <name evidence="5" type="ORF">DNU06_02500</name>
</gene>
<evidence type="ECO:0000313" key="6">
    <source>
        <dbReference type="Proteomes" id="UP000249248"/>
    </source>
</evidence>
<name>A0A2W1N256_9FLAO</name>
<dbReference type="Proteomes" id="UP000249248">
    <property type="component" value="Unassembled WGS sequence"/>
</dbReference>
<keyword evidence="2" id="KW-0436">Ligase</keyword>
<dbReference type="InterPro" id="IPR045851">
    <property type="entry name" value="AMP-bd_C_sf"/>
</dbReference>
<proteinExistence type="inferred from homology"/>
<dbReference type="SUPFAM" id="SSF56801">
    <property type="entry name" value="Acetyl-CoA synthetase-like"/>
    <property type="match status" value="1"/>
</dbReference>
<evidence type="ECO:0000256" key="2">
    <source>
        <dbReference type="ARBA" id="ARBA00022598"/>
    </source>
</evidence>
<evidence type="ECO:0000259" key="4">
    <source>
        <dbReference type="Pfam" id="PF13193"/>
    </source>
</evidence>
<dbReference type="OrthoDB" id="9765680at2"/>
<feature type="domain" description="AMP-dependent synthetase/ligase" evidence="3">
    <location>
        <begin position="25"/>
        <end position="396"/>
    </location>
</feature>
<reference evidence="5 6" key="1">
    <citation type="submission" date="2018-06" db="EMBL/GenBank/DDBJ databases">
        <title>The draft genome sequence of Crocinitomix sp. SM1701.</title>
        <authorList>
            <person name="Zhang X."/>
        </authorList>
    </citation>
    <scope>NUCLEOTIDE SEQUENCE [LARGE SCALE GENOMIC DNA]</scope>
    <source>
        <strain evidence="5 6">SM1701</strain>
    </source>
</reference>
<comment type="similarity">
    <text evidence="1">Belongs to the ATP-dependent AMP-binding enzyme family.</text>
</comment>
<dbReference type="Gene3D" id="3.40.50.980">
    <property type="match status" value="2"/>
</dbReference>
<comment type="caution">
    <text evidence="5">The sequence shown here is derived from an EMBL/GenBank/DDBJ whole genome shotgun (WGS) entry which is preliminary data.</text>
</comment>
<dbReference type="PANTHER" id="PTHR43201">
    <property type="entry name" value="ACYL-COA SYNTHETASE"/>
    <property type="match status" value="1"/>
</dbReference>
<dbReference type="FunFam" id="3.30.300.30:FF:000008">
    <property type="entry name" value="2,3-dihydroxybenzoate-AMP ligase"/>
    <property type="match status" value="1"/>
</dbReference>
<organism evidence="5 6">
    <name type="scientific">Putridiphycobacter roseus</name>
    <dbReference type="NCBI Taxonomy" id="2219161"/>
    <lineage>
        <taxon>Bacteria</taxon>
        <taxon>Pseudomonadati</taxon>
        <taxon>Bacteroidota</taxon>
        <taxon>Flavobacteriia</taxon>
        <taxon>Flavobacteriales</taxon>
        <taxon>Crocinitomicaceae</taxon>
        <taxon>Putridiphycobacter</taxon>
    </lineage>
</organism>
<dbReference type="GO" id="GO:0006631">
    <property type="term" value="P:fatty acid metabolic process"/>
    <property type="evidence" value="ECO:0007669"/>
    <property type="project" value="TreeGrafter"/>
</dbReference>
<dbReference type="Gene3D" id="3.30.300.30">
    <property type="match status" value="1"/>
</dbReference>
<dbReference type="PANTHER" id="PTHR43201:SF5">
    <property type="entry name" value="MEDIUM-CHAIN ACYL-COA LIGASE ACSF2, MITOCHONDRIAL"/>
    <property type="match status" value="1"/>
</dbReference>
<dbReference type="EMBL" id="QKSB01000001">
    <property type="protein sequence ID" value="PZE18719.1"/>
    <property type="molecule type" value="Genomic_DNA"/>
</dbReference>
<dbReference type="InterPro" id="IPR000873">
    <property type="entry name" value="AMP-dep_synth/lig_dom"/>
</dbReference>
<dbReference type="InterPro" id="IPR025110">
    <property type="entry name" value="AMP-bd_C"/>
</dbReference>
<dbReference type="GO" id="GO:0031956">
    <property type="term" value="F:medium-chain fatty acid-CoA ligase activity"/>
    <property type="evidence" value="ECO:0007669"/>
    <property type="project" value="TreeGrafter"/>
</dbReference>
<accession>A0A2W1N256</accession>
<dbReference type="AlphaFoldDB" id="A0A2W1N256"/>
<dbReference type="RefSeq" id="WP_111061620.1">
    <property type="nucleotide sequence ID" value="NZ_JBHUCU010000007.1"/>
</dbReference>
<dbReference type="CDD" id="cd05917">
    <property type="entry name" value="FACL_like_2"/>
    <property type="match status" value="1"/>
</dbReference>
<sequence>MNSLSYTNIKSSHPLLGETISDNLRKTVRKFPDNDALISVHQNYRATYKQFHQQVIQLAKGFLADGVQFGDRVGIWAPNRFEWTLVQYATADIGAILVNLNPAYRKHEVKFAINQSEISYIVSSETYKTSDYRTMLNEIKENCFSLKKIIYLDTGDWDNLLKKGDSISDETYTVAVEKTDFDQPINIQYTSGTTGFPKGVTLSHHNILNNGFFIARRLKYTDADRVCIPVPFYHCFGMVIGNLACTSHGACMVIPNDGFDPGLTLSAVEKEKCTSLYGVPTMFIAELALEDFKKYDLSTLRTGVMAGATCPEEIMKRVQAEMNMKDVTVCYGMTETSPVSLQTKIGAALEKQVSTVGTVLEHLEVKIINPETGETLPIGHEGELCTRGYSVMLGYWNNPETTQQVIDPSRWMHSGDLAVMDEEGYVRISGRIKDLIIRGGENISPKTIEDFLYTHPKILDVQIIGVPSQKYGEEIMAWIKLHQDVECVAEELMAFCKNQIAHYSVPKYWKFVSSFPMTVSGKIRKVEMREISVKELGL</sequence>
<dbReference type="InterPro" id="IPR020845">
    <property type="entry name" value="AMP-binding_CS"/>
</dbReference>
<evidence type="ECO:0000259" key="3">
    <source>
        <dbReference type="Pfam" id="PF00501"/>
    </source>
</evidence>
<evidence type="ECO:0000313" key="5">
    <source>
        <dbReference type="EMBL" id="PZE18719.1"/>
    </source>
</evidence>
<dbReference type="FunFam" id="3.40.50.12780:FF:000003">
    <property type="entry name" value="Long-chain-fatty-acid--CoA ligase FadD"/>
    <property type="match status" value="1"/>
</dbReference>
<protein>
    <submittedName>
        <fullName evidence="5">AMP-binding protein</fullName>
    </submittedName>
</protein>
<dbReference type="Pfam" id="PF00501">
    <property type="entry name" value="AMP-binding"/>
    <property type="match status" value="1"/>
</dbReference>
<dbReference type="Pfam" id="PF13193">
    <property type="entry name" value="AMP-binding_C"/>
    <property type="match status" value="1"/>
</dbReference>
<dbReference type="PROSITE" id="PS00455">
    <property type="entry name" value="AMP_BINDING"/>
    <property type="match status" value="1"/>
</dbReference>
<dbReference type="Gene3D" id="2.30.38.10">
    <property type="entry name" value="Luciferase, Domain 3"/>
    <property type="match status" value="1"/>
</dbReference>